<dbReference type="PANTHER" id="PTHR11895">
    <property type="entry name" value="TRANSAMIDASE"/>
    <property type="match status" value="1"/>
</dbReference>
<dbReference type="PANTHER" id="PTHR11895:SF151">
    <property type="entry name" value="GLUTAMYL-TRNA(GLN) AMIDOTRANSFERASE SUBUNIT A"/>
    <property type="match status" value="1"/>
</dbReference>
<keyword evidence="1 5" id="KW-0436">Ligase</keyword>
<reference evidence="7 8" key="1">
    <citation type="journal article" date="2016" name="Nat. Commun.">
        <title>Thousands of microbial genomes shed light on interconnected biogeochemical processes in an aquifer system.</title>
        <authorList>
            <person name="Anantharaman K."/>
            <person name="Brown C.T."/>
            <person name="Hug L.A."/>
            <person name="Sharon I."/>
            <person name="Castelle C.J."/>
            <person name="Probst A.J."/>
            <person name="Thomas B.C."/>
            <person name="Singh A."/>
            <person name="Wilkins M.J."/>
            <person name="Karaoz U."/>
            <person name="Brodie E.L."/>
            <person name="Williams K.H."/>
            <person name="Hubbard S.S."/>
            <person name="Banfield J.F."/>
        </authorList>
    </citation>
    <scope>NUCLEOTIDE SEQUENCE [LARGE SCALE GENOMIC DNA]</scope>
</reference>
<dbReference type="InterPro" id="IPR036928">
    <property type="entry name" value="AS_sf"/>
</dbReference>
<comment type="similarity">
    <text evidence="5">Belongs to the amidase family. GatA subfamily.</text>
</comment>
<keyword evidence="7" id="KW-0808">Transferase</keyword>
<dbReference type="InterPro" id="IPR000120">
    <property type="entry name" value="Amidase"/>
</dbReference>
<evidence type="ECO:0000256" key="3">
    <source>
        <dbReference type="ARBA" id="ARBA00022840"/>
    </source>
</evidence>
<evidence type="ECO:0000259" key="6">
    <source>
        <dbReference type="Pfam" id="PF01425"/>
    </source>
</evidence>
<feature type="domain" description="Amidase" evidence="6">
    <location>
        <begin position="24"/>
        <end position="465"/>
    </location>
</feature>
<comment type="catalytic activity">
    <reaction evidence="5">
        <text>L-glutamyl-tRNA(Gln) + L-glutamine + ATP + H2O = L-glutaminyl-tRNA(Gln) + L-glutamate + ADP + phosphate + H(+)</text>
        <dbReference type="Rhea" id="RHEA:17521"/>
        <dbReference type="Rhea" id="RHEA-COMP:9681"/>
        <dbReference type="Rhea" id="RHEA-COMP:9684"/>
        <dbReference type="ChEBI" id="CHEBI:15377"/>
        <dbReference type="ChEBI" id="CHEBI:15378"/>
        <dbReference type="ChEBI" id="CHEBI:29985"/>
        <dbReference type="ChEBI" id="CHEBI:30616"/>
        <dbReference type="ChEBI" id="CHEBI:43474"/>
        <dbReference type="ChEBI" id="CHEBI:58359"/>
        <dbReference type="ChEBI" id="CHEBI:78520"/>
        <dbReference type="ChEBI" id="CHEBI:78521"/>
        <dbReference type="ChEBI" id="CHEBI:456216"/>
        <dbReference type="EC" id="6.3.5.7"/>
    </reaction>
</comment>
<dbReference type="GO" id="GO:0005524">
    <property type="term" value="F:ATP binding"/>
    <property type="evidence" value="ECO:0007669"/>
    <property type="project" value="UniProtKB-KW"/>
</dbReference>
<evidence type="ECO:0000256" key="2">
    <source>
        <dbReference type="ARBA" id="ARBA00022741"/>
    </source>
</evidence>
<dbReference type="SUPFAM" id="SSF75304">
    <property type="entry name" value="Amidase signature (AS) enzymes"/>
    <property type="match status" value="1"/>
</dbReference>
<comment type="function">
    <text evidence="5">Allows the formation of correctly charged Gln-tRNA(Gln) through the transamidation of misacylated Glu-tRNA(Gln) in organisms which lack glutaminyl-tRNA synthetase. The reaction takes place in the presence of glutamine and ATP through an activated gamma-phospho-Glu-tRNA(Gln).</text>
</comment>
<accession>A0A1F5NPU3</accession>
<dbReference type="GO" id="GO:0030956">
    <property type="term" value="C:glutamyl-tRNA(Gln) amidotransferase complex"/>
    <property type="evidence" value="ECO:0007669"/>
    <property type="project" value="InterPro"/>
</dbReference>
<dbReference type="Pfam" id="PF01425">
    <property type="entry name" value="Amidase"/>
    <property type="match status" value="1"/>
</dbReference>
<dbReference type="Proteomes" id="UP000176233">
    <property type="component" value="Unassembled WGS sequence"/>
</dbReference>
<dbReference type="NCBIfam" id="TIGR00132">
    <property type="entry name" value="gatA"/>
    <property type="match status" value="1"/>
</dbReference>
<dbReference type="EC" id="6.3.5.7" evidence="5"/>
<keyword evidence="2 5" id="KW-0547">Nucleotide-binding</keyword>
<feature type="active site" description="Charge relay system" evidence="5">
    <location>
        <position position="154"/>
    </location>
</feature>
<dbReference type="AlphaFoldDB" id="A0A1F5NPU3"/>
<evidence type="ECO:0000313" key="7">
    <source>
        <dbReference type="EMBL" id="OGE79707.1"/>
    </source>
</evidence>
<evidence type="ECO:0000313" key="8">
    <source>
        <dbReference type="Proteomes" id="UP000176233"/>
    </source>
</evidence>
<dbReference type="InterPro" id="IPR023631">
    <property type="entry name" value="Amidase_dom"/>
</dbReference>
<evidence type="ECO:0000256" key="5">
    <source>
        <dbReference type="HAMAP-Rule" id="MF_00120"/>
    </source>
</evidence>
<evidence type="ECO:0000256" key="1">
    <source>
        <dbReference type="ARBA" id="ARBA00022598"/>
    </source>
</evidence>
<gene>
    <name evidence="5 7" type="primary">gatA</name>
    <name evidence="7" type="ORF">A2660_02985</name>
</gene>
<protein>
    <recommendedName>
        <fullName evidence="5">Glutamyl-tRNA(Gln) amidotransferase subunit A</fullName>
        <shortName evidence="5">Glu-ADT subunit A</shortName>
        <ecNumber evidence="5">6.3.5.7</ecNumber>
    </recommendedName>
</protein>
<dbReference type="InterPro" id="IPR004412">
    <property type="entry name" value="GatA"/>
</dbReference>
<dbReference type="GO" id="GO:0050567">
    <property type="term" value="F:glutaminyl-tRNA synthase (glutamine-hydrolyzing) activity"/>
    <property type="evidence" value="ECO:0007669"/>
    <property type="project" value="UniProtKB-UniRule"/>
</dbReference>
<keyword evidence="4 5" id="KW-0648">Protein biosynthesis</keyword>
<dbReference type="Gene3D" id="3.90.1300.10">
    <property type="entry name" value="Amidase signature (AS) domain"/>
    <property type="match status" value="1"/>
</dbReference>
<sequence>MDFTDLTIKSASELLSQKKVSALELAQMSLKRIKEVDDKLHAFLYVAEKESLESAKHTDEMIIADHEHSALTGIPYAVKDNILVKGMQATAASKILENYKATFDATVIRKLKQVSPTMMGKTNLDEFGMGVSTENSAFGPTKNPYDLSRVPGGSSGGSAAAVAAGEVLFALGTDTGGSSRQPASFCGVVGFKPTYGRASRHGLIALGSSLDQPGILAKTVEDTATIFQIMAGQDELDTTTLPKPVPDYSKFLKENLKGLKIGVPKEYFAAGLDPEVKTIIEQGIKKFEELGAQVSEMSLPNVKYALSAYYIILPVEISANLSRYDGIRFGLSAPGKNLEEVYYNTRSAGFGAEPKRRIMIGTYASSAGYYDAYYKKAKLAQGLIRDDFKKAFEKVDLIVTPTSPNVAFKFGEKTSNPLSAYLEDIFTGPLNIAGIPGLVVPGGLTKQGLPVGIQLIANHFAEEKLFMAGHALEQSLNLKLKPNI</sequence>
<feature type="active site" description="Acyl-ester intermediate" evidence="5">
    <location>
        <position position="178"/>
    </location>
</feature>
<evidence type="ECO:0000256" key="4">
    <source>
        <dbReference type="ARBA" id="ARBA00022917"/>
    </source>
</evidence>
<proteinExistence type="inferred from homology"/>
<keyword evidence="3 5" id="KW-0067">ATP-binding</keyword>
<name>A0A1F5NPU3_9BACT</name>
<dbReference type="GO" id="GO:0016740">
    <property type="term" value="F:transferase activity"/>
    <property type="evidence" value="ECO:0007669"/>
    <property type="project" value="UniProtKB-KW"/>
</dbReference>
<organism evidence="7 8">
    <name type="scientific">Candidatus Doudnabacteria bacterium RIFCSPHIGHO2_01_FULL_45_18</name>
    <dbReference type="NCBI Taxonomy" id="1817823"/>
    <lineage>
        <taxon>Bacteria</taxon>
        <taxon>Candidatus Doudnaibacteriota</taxon>
    </lineage>
</organism>
<feature type="active site" description="Charge relay system" evidence="5">
    <location>
        <position position="79"/>
    </location>
</feature>
<dbReference type="EMBL" id="MFEJ01000031">
    <property type="protein sequence ID" value="OGE79707.1"/>
    <property type="molecule type" value="Genomic_DNA"/>
</dbReference>
<comment type="subunit">
    <text evidence="5">Heterotrimer of A, B and C subunits.</text>
</comment>
<dbReference type="HAMAP" id="MF_00120">
    <property type="entry name" value="GatA"/>
    <property type="match status" value="1"/>
</dbReference>
<comment type="caution">
    <text evidence="7">The sequence shown here is derived from an EMBL/GenBank/DDBJ whole genome shotgun (WGS) entry which is preliminary data.</text>
</comment>
<dbReference type="GO" id="GO:0006412">
    <property type="term" value="P:translation"/>
    <property type="evidence" value="ECO:0007669"/>
    <property type="project" value="UniProtKB-UniRule"/>
</dbReference>